<feature type="signal peptide" evidence="1">
    <location>
        <begin position="1"/>
        <end position="23"/>
    </location>
</feature>
<dbReference type="Gene3D" id="2.30.30.830">
    <property type="match status" value="1"/>
</dbReference>
<proteinExistence type="predicted"/>
<protein>
    <recommendedName>
        <fullName evidence="4">General secretion pathway protein C</fullName>
    </recommendedName>
</protein>
<evidence type="ECO:0000313" key="2">
    <source>
        <dbReference type="EMBL" id="PLC51967.1"/>
    </source>
</evidence>
<feature type="chain" id="PRO_5014704234" description="General secretion pathway protein C" evidence="1">
    <location>
        <begin position="24"/>
        <end position="133"/>
    </location>
</feature>
<name>A0A2N4UAD0_9BURK</name>
<organism evidence="2 3">
    <name type="scientific">Pollutimonas subterranea</name>
    <dbReference type="NCBI Taxonomy" id="2045210"/>
    <lineage>
        <taxon>Bacteria</taxon>
        <taxon>Pseudomonadati</taxon>
        <taxon>Pseudomonadota</taxon>
        <taxon>Betaproteobacteria</taxon>
        <taxon>Burkholderiales</taxon>
        <taxon>Alcaligenaceae</taxon>
        <taxon>Pollutimonas</taxon>
    </lineage>
</organism>
<sequence>MLATAAGIGLWSALLLAPQPTVAPPLLASGPAPGENISPLVNWFGGGSARLRVAVLGLLSAGQRGTALLSINGGPPKAYSVGHTLAQGVTLSAVLPHGISIDQDGIIEEIQILGRAAPPAGFVHASPSRTSGQ</sequence>
<dbReference type="OrthoDB" id="8687760at2"/>
<evidence type="ECO:0000256" key="1">
    <source>
        <dbReference type="SAM" id="SignalP"/>
    </source>
</evidence>
<evidence type="ECO:0008006" key="4">
    <source>
        <dbReference type="Google" id="ProtNLM"/>
    </source>
</evidence>
<keyword evidence="1" id="KW-0732">Signal</keyword>
<gene>
    <name evidence="2" type="ORF">CR159_02150</name>
</gene>
<comment type="caution">
    <text evidence="2">The sequence shown here is derived from an EMBL/GenBank/DDBJ whole genome shotgun (WGS) entry which is preliminary data.</text>
</comment>
<evidence type="ECO:0000313" key="3">
    <source>
        <dbReference type="Proteomes" id="UP000234190"/>
    </source>
</evidence>
<keyword evidence="3" id="KW-1185">Reference proteome</keyword>
<dbReference type="AlphaFoldDB" id="A0A2N4UAD0"/>
<dbReference type="Proteomes" id="UP000234190">
    <property type="component" value="Unassembled WGS sequence"/>
</dbReference>
<reference evidence="2 3" key="1">
    <citation type="submission" date="2017-10" db="EMBL/GenBank/DDBJ databases">
        <title>Two draft genome sequences of Pusillimonas sp. strains isolated from a nitrate- and radionuclide-contaminated groundwater in Russia.</title>
        <authorList>
            <person name="Grouzdev D.S."/>
            <person name="Tourova T.P."/>
            <person name="Goeva M.A."/>
            <person name="Babich T.L."/>
            <person name="Sokolova D.S."/>
            <person name="Abdullin R."/>
            <person name="Poltaraus A.B."/>
            <person name="Toshchakov S.V."/>
            <person name="Nazina T.N."/>
        </authorList>
    </citation>
    <scope>NUCLEOTIDE SEQUENCE [LARGE SCALE GENOMIC DNA]</scope>
    <source>
        <strain evidence="2 3">JR1/69-3-13</strain>
    </source>
</reference>
<dbReference type="EMBL" id="PDNW01000001">
    <property type="protein sequence ID" value="PLC51967.1"/>
    <property type="molecule type" value="Genomic_DNA"/>
</dbReference>
<accession>A0A2N4UAD0</accession>